<dbReference type="GO" id="GO:0003677">
    <property type="term" value="F:DNA binding"/>
    <property type="evidence" value="ECO:0007669"/>
    <property type="project" value="InterPro"/>
</dbReference>
<keyword evidence="4" id="KW-1185">Reference proteome</keyword>
<proteinExistence type="predicted"/>
<dbReference type="AlphaFoldDB" id="A0A4Y2MCL1"/>
<dbReference type="Proteomes" id="UP000499080">
    <property type="component" value="Unassembled WGS sequence"/>
</dbReference>
<reference evidence="3 4" key="1">
    <citation type="journal article" date="2019" name="Sci. Rep.">
        <title>Orb-weaving spider Araneus ventricosus genome elucidates the spidroin gene catalogue.</title>
        <authorList>
            <person name="Kono N."/>
            <person name="Nakamura H."/>
            <person name="Ohtoshi R."/>
            <person name="Moran D.A.P."/>
            <person name="Shinohara A."/>
            <person name="Yoshida Y."/>
            <person name="Fujiwara M."/>
            <person name="Mori M."/>
            <person name="Tomita M."/>
            <person name="Arakawa K."/>
        </authorList>
    </citation>
    <scope>NUCLEOTIDE SEQUENCE [LARGE SCALE GENOMIC DNA]</scope>
</reference>
<name>A0A4Y2MCL1_ARAVE</name>
<feature type="domain" description="Transcriptional coactivator p15 (PC4) C-terminal" evidence="2">
    <location>
        <begin position="53"/>
        <end position="93"/>
    </location>
</feature>
<dbReference type="OrthoDB" id="6411667at2759"/>
<feature type="compositionally biased region" description="Polar residues" evidence="1">
    <location>
        <begin position="10"/>
        <end position="30"/>
    </location>
</feature>
<feature type="region of interest" description="Disordered" evidence="1">
    <location>
        <begin position="1"/>
        <end position="30"/>
    </location>
</feature>
<dbReference type="InterPro" id="IPR003173">
    <property type="entry name" value="PC4_C"/>
</dbReference>
<dbReference type="InterPro" id="IPR009044">
    <property type="entry name" value="ssDNA-bd_transcriptional_reg"/>
</dbReference>
<evidence type="ECO:0000313" key="3">
    <source>
        <dbReference type="EMBL" id="GBN24858.1"/>
    </source>
</evidence>
<accession>A0A4Y2MCL1</accession>
<evidence type="ECO:0000313" key="4">
    <source>
        <dbReference type="Proteomes" id="UP000499080"/>
    </source>
</evidence>
<protein>
    <recommendedName>
        <fullName evidence="2">Transcriptional coactivator p15 (PC4) C-terminal domain-containing protein</fullName>
    </recommendedName>
</protein>
<gene>
    <name evidence="3" type="ORF">AVEN_161204_1</name>
</gene>
<organism evidence="3 4">
    <name type="scientific">Araneus ventricosus</name>
    <name type="common">Orbweaver spider</name>
    <name type="synonym">Epeira ventricosa</name>
    <dbReference type="NCBI Taxonomy" id="182803"/>
    <lineage>
        <taxon>Eukaryota</taxon>
        <taxon>Metazoa</taxon>
        <taxon>Ecdysozoa</taxon>
        <taxon>Arthropoda</taxon>
        <taxon>Chelicerata</taxon>
        <taxon>Arachnida</taxon>
        <taxon>Araneae</taxon>
        <taxon>Araneomorphae</taxon>
        <taxon>Entelegynae</taxon>
        <taxon>Araneoidea</taxon>
        <taxon>Araneidae</taxon>
        <taxon>Araneus</taxon>
    </lineage>
</organism>
<evidence type="ECO:0000259" key="2">
    <source>
        <dbReference type="Pfam" id="PF02229"/>
    </source>
</evidence>
<dbReference type="Gene3D" id="2.30.31.10">
    <property type="entry name" value="Transcriptional Coactivator Pc4, Chain A"/>
    <property type="match status" value="1"/>
</dbReference>
<dbReference type="GO" id="GO:0006355">
    <property type="term" value="P:regulation of DNA-templated transcription"/>
    <property type="evidence" value="ECO:0007669"/>
    <property type="project" value="InterPro"/>
</dbReference>
<dbReference type="EMBL" id="BGPR01007172">
    <property type="protein sequence ID" value="GBN24858.1"/>
    <property type="molecule type" value="Genomic_DNA"/>
</dbReference>
<dbReference type="Pfam" id="PF02229">
    <property type="entry name" value="PC4"/>
    <property type="match status" value="1"/>
</dbReference>
<evidence type="ECO:0000256" key="1">
    <source>
        <dbReference type="SAM" id="MobiDB-lite"/>
    </source>
</evidence>
<sequence length="127" mass="14249">MSFSKACGVSNRNSEQQGKVSKKLCSNNRMGSETTLNSLSKNMVHLGGDVYTYVNTFKGQTRVHVRIFSKGENGCLHPTKNGVSLKLAIWSDLFRKMCHFEPCKDPDAVVTVMKDMCLFNHTLNNRC</sequence>
<comment type="caution">
    <text evidence="3">The sequence shown here is derived from an EMBL/GenBank/DDBJ whole genome shotgun (WGS) entry which is preliminary data.</text>
</comment>
<dbReference type="SUPFAM" id="SSF54447">
    <property type="entry name" value="ssDNA-binding transcriptional regulator domain"/>
    <property type="match status" value="1"/>
</dbReference>